<evidence type="ECO:0000256" key="4">
    <source>
        <dbReference type="ARBA" id="ARBA00023163"/>
    </source>
</evidence>
<evidence type="ECO:0000256" key="2">
    <source>
        <dbReference type="ARBA" id="ARBA00022840"/>
    </source>
</evidence>
<reference evidence="8 9" key="1">
    <citation type="submission" date="2020-10" db="EMBL/GenBank/DDBJ databases">
        <title>Complete genome sequence of Paludibaculum fermentans P105T, a facultatively anaerobic acidobacterium capable of dissimilatory Fe(III) reduction.</title>
        <authorList>
            <person name="Dedysh S.N."/>
            <person name="Beletsky A.V."/>
            <person name="Kulichevskaya I.S."/>
            <person name="Mardanov A.V."/>
            <person name="Ravin N.V."/>
        </authorList>
    </citation>
    <scope>NUCLEOTIDE SEQUENCE [LARGE SCALE GENOMIC DNA]</scope>
    <source>
        <strain evidence="8 9">P105</strain>
    </source>
</reference>
<sequence length="460" mass="50431">MDAPKDRVLVVDDESNQRTALATMIAGWGYETASAANGAEALDRLREFEASAIVTDLMMPGMDGSELLRRLKDQGQAPPAIVLTAFGNLETAVALVHDLGAFWFLEKPLQPGALRLLLSRAVAQSRLTDYNEALERRLSEQGVLGNLVGGSDVMQRIFSLIRQVAPTRATVLITGESGTGKELAARAIHDLSPRRTAPFVAINCAALTETLIESELFGHEKGSFTGAVERRRGCFELADGGTLLLDEIGEMPAPTQAKLLRVLEERKVRRLGAAREVEVDVRLLAATNRDLLAEVKQNRFREDLFFRLNVFEVSLPPLRDRREDIPALCEVMVRDMNIRHQCRVSGIDAQAMTLLQNQEWPGNARELRNVVERAVIIAGEGLVQSSHFFGLHSSARAPVVSGDEVRLSVGATIDEAERALIEATLRHTGNNRTRAATILGISQKTLFNKLREYGAPGGTE</sequence>
<protein>
    <submittedName>
        <fullName evidence="8">Sigma-54-dependent Fis family transcriptional regulator</fullName>
    </submittedName>
</protein>
<dbReference type="GO" id="GO:0005524">
    <property type="term" value="F:ATP binding"/>
    <property type="evidence" value="ECO:0007669"/>
    <property type="project" value="UniProtKB-KW"/>
</dbReference>
<dbReference type="CDD" id="cd00009">
    <property type="entry name" value="AAA"/>
    <property type="match status" value="1"/>
</dbReference>
<accession>A0A7S7NSN1</accession>
<dbReference type="SUPFAM" id="SSF52172">
    <property type="entry name" value="CheY-like"/>
    <property type="match status" value="1"/>
</dbReference>
<evidence type="ECO:0000259" key="6">
    <source>
        <dbReference type="PROSITE" id="PS50045"/>
    </source>
</evidence>
<dbReference type="PANTHER" id="PTHR32071">
    <property type="entry name" value="TRANSCRIPTIONAL REGULATORY PROTEIN"/>
    <property type="match status" value="1"/>
</dbReference>
<evidence type="ECO:0000313" key="8">
    <source>
        <dbReference type="EMBL" id="QOY89088.1"/>
    </source>
</evidence>
<dbReference type="GO" id="GO:0006355">
    <property type="term" value="P:regulation of DNA-templated transcription"/>
    <property type="evidence" value="ECO:0007669"/>
    <property type="project" value="InterPro"/>
</dbReference>
<dbReference type="Gene3D" id="1.10.10.60">
    <property type="entry name" value="Homeodomain-like"/>
    <property type="match status" value="1"/>
</dbReference>
<dbReference type="Gene3D" id="1.10.8.60">
    <property type="match status" value="1"/>
</dbReference>
<keyword evidence="5" id="KW-0597">Phosphoprotein</keyword>
<keyword evidence="3" id="KW-0805">Transcription regulation</keyword>
<dbReference type="SMART" id="SM00448">
    <property type="entry name" value="REC"/>
    <property type="match status" value="1"/>
</dbReference>
<dbReference type="PANTHER" id="PTHR32071:SF113">
    <property type="entry name" value="ALGINATE BIOSYNTHESIS TRANSCRIPTIONAL REGULATORY PROTEIN ALGB"/>
    <property type="match status" value="1"/>
</dbReference>
<dbReference type="Pfam" id="PF02954">
    <property type="entry name" value="HTH_8"/>
    <property type="match status" value="1"/>
</dbReference>
<dbReference type="FunFam" id="3.40.50.300:FF:000006">
    <property type="entry name" value="DNA-binding transcriptional regulator NtrC"/>
    <property type="match status" value="1"/>
</dbReference>
<dbReference type="KEGG" id="pfer:IRI77_03770"/>
<dbReference type="CDD" id="cd00156">
    <property type="entry name" value="REC"/>
    <property type="match status" value="1"/>
</dbReference>
<evidence type="ECO:0000256" key="1">
    <source>
        <dbReference type="ARBA" id="ARBA00022741"/>
    </source>
</evidence>
<dbReference type="InterPro" id="IPR003593">
    <property type="entry name" value="AAA+_ATPase"/>
</dbReference>
<gene>
    <name evidence="8" type="ORF">IRI77_03770</name>
</gene>
<dbReference type="InterPro" id="IPR027417">
    <property type="entry name" value="P-loop_NTPase"/>
</dbReference>
<dbReference type="PROSITE" id="PS50110">
    <property type="entry name" value="RESPONSE_REGULATORY"/>
    <property type="match status" value="1"/>
</dbReference>
<dbReference type="InterPro" id="IPR025943">
    <property type="entry name" value="Sigma_54_int_dom_ATP-bd_2"/>
</dbReference>
<dbReference type="Pfam" id="PF25601">
    <property type="entry name" value="AAA_lid_14"/>
    <property type="match status" value="1"/>
</dbReference>
<dbReference type="InterPro" id="IPR001789">
    <property type="entry name" value="Sig_transdc_resp-reg_receiver"/>
</dbReference>
<proteinExistence type="predicted"/>
<dbReference type="InterPro" id="IPR002197">
    <property type="entry name" value="HTH_Fis"/>
</dbReference>
<dbReference type="Gene3D" id="3.40.50.2300">
    <property type="match status" value="1"/>
</dbReference>
<dbReference type="PROSITE" id="PS50045">
    <property type="entry name" value="SIGMA54_INTERACT_4"/>
    <property type="match status" value="1"/>
</dbReference>
<keyword evidence="4" id="KW-0804">Transcription</keyword>
<keyword evidence="9" id="KW-1185">Reference proteome</keyword>
<dbReference type="InterPro" id="IPR058031">
    <property type="entry name" value="AAA_lid_NorR"/>
</dbReference>
<dbReference type="Proteomes" id="UP000593892">
    <property type="component" value="Chromosome"/>
</dbReference>
<evidence type="ECO:0000256" key="3">
    <source>
        <dbReference type="ARBA" id="ARBA00023015"/>
    </source>
</evidence>
<dbReference type="SUPFAM" id="SSF52540">
    <property type="entry name" value="P-loop containing nucleoside triphosphate hydrolases"/>
    <property type="match status" value="1"/>
</dbReference>
<feature type="modified residue" description="4-aspartylphosphate" evidence="5">
    <location>
        <position position="56"/>
    </location>
</feature>
<keyword evidence="2" id="KW-0067">ATP-binding</keyword>
<dbReference type="InterPro" id="IPR009057">
    <property type="entry name" value="Homeodomain-like_sf"/>
</dbReference>
<evidence type="ECO:0000259" key="7">
    <source>
        <dbReference type="PROSITE" id="PS50110"/>
    </source>
</evidence>
<dbReference type="PROSITE" id="PS00676">
    <property type="entry name" value="SIGMA54_INTERACT_2"/>
    <property type="match status" value="1"/>
</dbReference>
<name>A0A7S7NSN1_PALFE</name>
<evidence type="ECO:0000256" key="5">
    <source>
        <dbReference type="PROSITE-ProRule" id="PRU00169"/>
    </source>
</evidence>
<dbReference type="SMART" id="SM00382">
    <property type="entry name" value="AAA"/>
    <property type="match status" value="1"/>
</dbReference>
<dbReference type="Gene3D" id="3.40.50.300">
    <property type="entry name" value="P-loop containing nucleotide triphosphate hydrolases"/>
    <property type="match status" value="1"/>
</dbReference>
<organism evidence="8 9">
    <name type="scientific">Paludibaculum fermentans</name>
    <dbReference type="NCBI Taxonomy" id="1473598"/>
    <lineage>
        <taxon>Bacteria</taxon>
        <taxon>Pseudomonadati</taxon>
        <taxon>Acidobacteriota</taxon>
        <taxon>Terriglobia</taxon>
        <taxon>Bryobacterales</taxon>
        <taxon>Bryobacteraceae</taxon>
        <taxon>Paludibaculum</taxon>
    </lineage>
</organism>
<dbReference type="Pfam" id="PF00072">
    <property type="entry name" value="Response_reg"/>
    <property type="match status" value="1"/>
</dbReference>
<dbReference type="RefSeq" id="WP_194450750.1">
    <property type="nucleotide sequence ID" value="NZ_CP063849.1"/>
</dbReference>
<dbReference type="Pfam" id="PF00158">
    <property type="entry name" value="Sigma54_activat"/>
    <property type="match status" value="1"/>
</dbReference>
<feature type="domain" description="Sigma-54 factor interaction" evidence="6">
    <location>
        <begin position="147"/>
        <end position="376"/>
    </location>
</feature>
<dbReference type="PRINTS" id="PR01590">
    <property type="entry name" value="HTHFIS"/>
</dbReference>
<dbReference type="GO" id="GO:0000160">
    <property type="term" value="P:phosphorelay signal transduction system"/>
    <property type="evidence" value="ECO:0007669"/>
    <property type="project" value="InterPro"/>
</dbReference>
<keyword evidence="1" id="KW-0547">Nucleotide-binding</keyword>
<dbReference type="SUPFAM" id="SSF46689">
    <property type="entry name" value="Homeodomain-like"/>
    <property type="match status" value="1"/>
</dbReference>
<dbReference type="InterPro" id="IPR002078">
    <property type="entry name" value="Sigma_54_int"/>
</dbReference>
<feature type="domain" description="Response regulatory" evidence="7">
    <location>
        <begin position="7"/>
        <end position="122"/>
    </location>
</feature>
<dbReference type="GO" id="GO:0043565">
    <property type="term" value="F:sequence-specific DNA binding"/>
    <property type="evidence" value="ECO:0007669"/>
    <property type="project" value="InterPro"/>
</dbReference>
<dbReference type="InterPro" id="IPR011006">
    <property type="entry name" value="CheY-like_superfamily"/>
</dbReference>
<dbReference type="AlphaFoldDB" id="A0A7S7NSN1"/>
<evidence type="ECO:0000313" key="9">
    <source>
        <dbReference type="Proteomes" id="UP000593892"/>
    </source>
</evidence>
<dbReference type="EMBL" id="CP063849">
    <property type="protein sequence ID" value="QOY89088.1"/>
    <property type="molecule type" value="Genomic_DNA"/>
</dbReference>